<evidence type="ECO:0000313" key="8">
    <source>
        <dbReference type="Proteomes" id="UP001150062"/>
    </source>
</evidence>
<protein>
    <submittedName>
        <fullName evidence="7">Rap1 gtpase-gdp dissociation stimulator 1</fullName>
    </submittedName>
</protein>
<accession>A0ABQ8Y0V8</accession>
<evidence type="ECO:0000256" key="6">
    <source>
        <dbReference type="ARBA" id="ARBA00023128"/>
    </source>
</evidence>
<evidence type="ECO:0000256" key="3">
    <source>
        <dbReference type="ARBA" id="ARBA00004514"/>
    </source>
</evidence>
<keyword evidence="6" id="KW-0496">Mitochondrion</keyword>
<dbReference type="Proteomes" id="UP001150062">
    <property type="component" value="Unassembled WGS sequence"/>
</dbReference>
<evidence type="ECO:0000256" key="1">
    <source>
        <dbReference type="ARBA" id="ARBA00004173"/>
    </source>
</evidence>
<keyword evidence="5" id="KW-0256">Endoplasmic reticulum</keyword>
<evidence type="ECO:0000256" key="2">
    <source>
        <dbReference type="ARBA" id="ARBA00004240"/>
    </source>
</evidence>
<evidence type="ECO:0000256" key="5">
    <source>
        <dbReference type="ARBA" id="ARBA00022824"/>
    </source>
</evidence>
<evidence type="ECO:0000256" key="4">
    <source>
        <dbReference type="ARBA" id="ARBA00022490"/>
    </source>
</evidence>
<gene>
    <name evidence="7" type="ORF">M0813_26366</name>
</gene>
<dbReference type="SUPFAM" id="SSF48371">
    <property type="entry name" value="ARM repeat"/>
    <property type="match status" value="2"/>
</dbReference>
<keyword evidence="4" id="KW-0963">Cytoplasm</keyword>
<sequence>MEKSRLRDLLSDLIGECCKSKHQNKFAKPEIVNFLIRNLSSQDPESVRLAARALSNFVYQNKQNSALIVNTNIVKSLLHAVHDFSDNYELVRTLFGLILNVSDENVNFQIQIGGNGGIELLSSFINTQDEELRYIVLRAFSSLVESEVNRLLLAQTSSIQNILSLIANSSGETQELLCDIFSALAMSKESRDKMVNENFVVKGWKLFNSNLSKTARKILFRSMSYLSLNDIGLETMVKHNIIDSFPSLIKSKDPEYALGAVIWMCNISRTEEICIKLMEERIVEDLIKYFDEKNEKFQILILSILRNLAIPIINRKKYLEYPKVVDYLNLLLNNKNPKIQLLLFSFIRLLTTLPEIVENFLEKEKINILLKNSLSHELKNVQSSCSITIGNLITSTSSSEIIKYIISNGGTEVIFQLFASEHDTIICQGSRILQKISSIPEALKKFIFHDDFSIDFVTYVLEKNNVEIVKPFCIFLKNCLQSSELFLINFANSSIISTIQQITSNFKLQNNPLPILDEIVVLLQNVGKNN</sequence>
<reference evidence="7" key="1">
    <citation type="submission" date="2022-08" db="EMBL/GenBank/DDBJ databases">
        <title>Novel sulfate-reducing endosymbionts in the free-living metamonad Anaeramoeba.</title>
        <authorList>
            <person name="Jerlstrom-Hultqvist J."/>
            <person name="Cepicka I."/>
            <person name="Gallot-Lavallee L."/>
            <person name="Salas-Leiva D."/>
            <person name="Curtis B.A."/>
            <person name="Zahonova K."/>
            <person name="Pipaliya S."/>
            <person name="Dacks J."/>
            <person name="Roger A.J."/>
        </authorList>
    </citation>
    <scope>NUCLEOTIDE SEQUENCE</scope>
    <source>
        <strain evidence="7">Schooner1</strain>
    </source>
</reference>
<dbReference type="SMART" id="SM00185">
    <property type="entry name" value="ARM"/>
    <property type="match status" value="6"/>
</dbReference>
<evidence type="ECO:0000313" key="7">
    <source>
        <dbReference type="EMBL" id="KAJ6238396.1"/>
    </source>
</evidence>
<dbReference type="PANTHER" id="PTHR10957">
    <property type="entry name" value="RAP1 GTPASE-GDP DISSOCIATION STIMULATOR 1"/>
    <property type="match status" value="1"/>
</dbReference>
<dbReference type="InterPro" id="IPR011989">
    <property type="entry name" value="ARM-like"/>
</dbReference>
<dbReference type="InterPro" id="IPR040144">
    <property type="entry name" value="RAP1GDS1"/>
</dbReference>
<dbReference type="EMBL" id="JAOAOG010000233">
    <property type="protein sequence ID" value="KAJ6238396.1"/>
    <property type="molecule type" value="Genomic_DNA"/>
</dbReference>
<dbReference type="Gene3D" id="1.25.10.10">
    <property type="entry name" value="Leucine-rich Repeat Variant"/>
    <property type="match status" value="2"/>
</dbReference>
<proteinExistence type="predicted"/>
<dbReference type="InterPro" id="IPR016024">
    <property type="entry name" value="ARM-type_fold"/>
</dbReference>
<organism evidence="7 8">
    <name type="scientific">Anaeramoeba flamelloides</name>
    <dbReference type="NCBI Taxonomy" id="1746091"/>
    <lineage>
        <taxon>Eukaryota</taxon>
        <taxon>Metamonada</taxon>
        <taxon>Anaeramoebidae</taxon>
        <taxon>Anaeramoeba</taxon>
    </lineage>
</organism>
<comment type="caution">
    <text evidence="7">The sequence shown here is derived from an EMBL/GenBank/DDBJ whole genome shotgun (WGS) entry which is preliminary data.</text>
</comment>
<keyword evidence="8" id="KW-1185">Reference proteome</keyword>
<name>A0ABQ8Y0V8_9EUKA</name>
<dbReference type="InterPro" id="IPR000225">
    <property type="entry name" value="Armadillo"/>
</dbReference>
<comment type="subcellular location">
    <subcellularLocation>
        <location evidence="3">Cytoplasm</location>
        <location evidence="3">Cytosol</location>
    </subcellularLocation>
    <subcellularLocation>
        <location evidence="2">Endoplasmic reticulum</location>
    </subcellularLocation>
    <subcellularLocation>
        <location evidence="1">Mitochondrion</location>
    </subcellularLocation>
</comment>